<dbReference type="Proteomes" id="UP000000310">
    <property type="component" value="Chromosome"/>
</dbReference>
<dbReference type="Gene3D" id="1.10.4040.10">
    <property type="entry name" value="Penicillinase repressor domain"/>
    <property type="match status" value="1"/>
</dbReference>
<dbReference type="eggNOG" id="COG3682">
    <property type="taxonomic scope" value="Bacteria"/>
</dbReference>
<dbReference type="InterPro" id="IPR036390">
    <property type="entry name" value="WH_DNA-bd_sf"/>
</dbReference>
<evidence type="ECO:0000256" key="4">
    <source>
        <dbReference type="ARBA" id="ARBA00023163"/>
    </source>
</evidence>
<evidence type="ECO:0000256" key="3">
    <source>
        <dbReference type="ARBA" id="ARBA00023125"/>
    </source>
</evidence>
<evidence type="ECO:0000256" key="1">
    <source>
        <dbReference type="ARBA" id="ARBA00011046"/>
    </source>
</evidence>
<protein>
    <submittedName>
        <fullName evidence="5">Transcriptional repressor, CopY family</fullName>
    </submittedName>
</protein>
<comment type="similarity">
    <text evidence="1">Belongs to the BlaI transcriptional regulatory family.</text>
</comment>
<evidence type="ECO:0000313" key="6">
    <source>
        <dbReference type="Proteomes" id="UP000000310"/>
    </source>
</evidence>
<dbReference type="Pfam" id="PF03965">
    <property type="entry name" value="Penicillinase_R"/>
    <property type="match status" value="1"/>
</dbReference>
<organism evidence="5 6">
    <name type="scientific">Pseudopedobacter saltans (strain ATCC 51119 / DSM 12145 / JCM 21818 / CCUG 39354 / LMG 10337 / NBRC 100064 / NCIMB 13643)</name>
    <name type="common">Pedobacter saltans</name>
    <dbReference type="NCBI Taxonomy" id="762903"/>
    <lineage>
        <taxon>Bacteria</taxon>
        <taxon>Pseudomonadati</taxon>
        <taxon>Bacteroidota</taxon>
        <taxon>Sphingobacteriia</taxon>
        <taxon>Sphingobacteriales</taxon>
        <taxon>Sphingobacteriaceae</taxon>
        <taxon>Pseudopedobacter</taxon>
    </lineage>
</organism>
<reference evidence="6" key="2">
    <citation type="submission" date="2011-02" db="EMBL/GenBank/DDBJ databases">
        <title>The complete genome of Pedobacter saltans DSM 12145.</title>
        <authorList>
            <consortium name="US DOE Joint Genome Institute (JGI-PGF)"/>
            <person name="Lucas S."/>
            <person name="Copeland A."/>
            <person name="Lapidus A."/>
            <person name="Bruce D."/>
            <person name="Goodwin L."/>
            <person name="Pitluck S."/>
            <person name="Kyrpides N."/>
            <person name="Mavromatis K."/>
            <person name="Pagani I."/>
            <person name="Ivanova N."/>
            <person name="Ovchinnikova G."/>
            <person name="Lu M."/>
            <person name="Detter J.C."/>
            <person name="Han C."/>
            <person name="Land M."/>
            <person name="Hauser L."/>
            <person name="Markowitz V."/>
            <person name="Cheng J.-F."/>
            <person name="Hugenholtz P."/>
            <person name="Woyke T."/>
            <person name="Wu D."/>
            <person name="Tindall B."/>
            <person name="Pomrenke H.G."/>
            <person name="Brambilla E."/>
            <person name="Klenk H.-P."/>
            <person name="Eisen J.A."/>
        </authorList>
    </citation>
    <scope>NUCLEOTIDE SEQUENCE [LARGE SCALE GENOMIC DNA]</scope>
    <source>
        <strain evidence="6">ATCC 51119 / DSM 12145 / JCM 21818 / LMG 10337 / NBRC 100064 / NCIMB 13643</strain>
    </source>
</reference>
<dbReference type="AlphaFoldDB" id="F0S7Q0"/>
<dbReference type="KEGG" id="psn:Pedsa_2764"/>
<dbReference type="RefSeq" id="WP_013633790.1">
    <property type="nucleotide sequence ID" value="NC_015177.1"/>
</dbReference>
<dbReference type="PIRSF" id="PIRSF019455">
    <property type="entry name" value="CopR_AtkY"/>
    <property type="match status" value="1"/>
</dbReference>
<dbReference type="GO" id="GO:0045892">
    <property type="term" value="P:negative regulation of DNA-templated transcription"/>
    <property type="evidence" value="ECO:0007669"/>
    <property type="project" value="InterPro"/>
</dbReference>
<name>F0S7Q0_PSESL</name>
<dbReference type="EMBL" id="CP002545">
    <property type="protein sequence ID" value="ADY53305.1"/>
    <property type="molecule type" value="Genomic_DNA"/>
</dbReference>
<keyword evidence="6" id="KW-1185">Reference proteome</keyword>
<keyword evidence="4" id="KW-0804">Transcription</keyword>
<proteinExistence type="inferred from homology"/>
<keyword evidence="2" id="KW-0805">Transcription regulation</keyword>
<dbReference type="STRING" id="762903.Pedsa_2764"/>
<keyword evidence="3" id="KW-0238">DNA-binding</keyword>
<dbReference type="SUPFAM" id="SSF46785">
    <property type="entry name" value="Winged helix' DNA-binding domain"/>
    <property type="match status" value="1"/>
</dbReference>
<dbReference type="OrthoDB" id="1098508at2"/>
<dbReference type="HOGENOM" id="CLU_119090_4_0_10"/>
<dbReference type="GO" id="GO:0003677">
    <property type="term" value="F:DNA binding"/>
    <property type="evidence" value="ECO:0007669"/>
    <property type="project" value="UniProtKB-KW"/>
</dbReference>
<dbReference type="Gene3D" id="1.10.10.10">
    <property type="entry name" value="Winged helix-like DNA-binding domain superfamily/Winged helix DNA-binding domain"/>
    <property type="match status" value="1"/>
</dbReference>
<accession>F0S7Q0</accession>
<dbReference type="InterPro" id="IPR005650">
    <property type="entry name" value="BlaI_family"/>
</dbReference>
<evidence type="ECO:0000256" key="2">
    <source>
        <dbReference type="ARBA" id="ARBA00023015"/>
    </source>
</evidence>
<reference evidence="5 6" key="1">
    <citation type="journal article" date="2011" name="Stand. Genomic Sci.">
        <title>Complete genome sequence of the gliding, heparinolytic Pedobacter saltans type strain (113).</title>
        <authorList>
            <person name="Liolios K."/>
            <person name="Sikorski J."/>
            <person name="Lu M."/>
            <person name="Nolan M."/>
            <person name="Lapidus A."/>
            <person name="Lucas S."/>
            <person name="Hammon N."/>
            <person name="Deshpande S."/>
            <person name="Cheng J.F."/>
            <person name="Tapia R."/>
            <person name="Han C."/>
            <person name="Goodwin L."/>
            <person name="Pitluck S."/>
            <person name="Huntemann M."/>
            <person name="Ivanova N."/>
            <person name="Pagani I."/>
            <person name="Mavromatis K."/>
            <person name="Ovchinikova G."/>
            <person name="Pati A."/>
            <person name="Chen A."/>
            <person name="Palaniappan K."/>
            <person name="Land M."/>
            <person name="Hauser L."/>
            <person name="Brambilla E.M."/>
            <person name="Kotsyurbenko O."/>
            <person name="Rohde M."/>
            <person name="Tindall B.J."/>
            <person name="Abt B."/>
            <person name="Goker M."/>
            <person name="Detter J.C."/>
            <person name="Woyke T."/>
            <person name="Bristow J."/>
            <person name="Eisen J.A."/>
            <person name="Markowitz V."/>
            <person name="Hugenholtz P."/>
            <person name="Klenk H.P."/>
            <person name="Kyrpides N.C."/>
        </authorList>
    </citation>
    <scope>NUCLEOTIDE SEQUENCE [LARGE SCALE GENOMIC DNA]</scope>
    <source>
        <strain evidence="6">ATCC 51119 / DSM 12145 / JCM 21818 / LMG 10337 / NBRC 100064 / NCIMB 13643</strain>
    </source>
</reference>
<sequence length="127" mass="14813">MKNDIKELTKAEEQIMQILWKIGKAFVKDVIELLPEPKPAYNTVSTIIRILETKGFVSYHAFGKSHQYYAVVKKEEYKSFAAEKLLKGYFGNSVENMFSFFLKKEKIDLTEADEISKMIEEFKEDKS</sequence>
<gene>
    <name evidence="5" type="ordered locus">Pedsa_2764</name>
</gene>
<dbReference type="InterPro" id="IPR036388">
    <property type="entry name" value="WH-like_DNA-bd_sf"/>
</dbReference>
<evidence type="ECO:0000313" key="5">
    <source>
        <dbReference type="EMBL" id="ADY53305.1"/>
    </source>
</evidence>